<proteinExistence type="predicted"/>
<evidence type="ECO:0000313" key="1">
    <source>
        <dbReference type="EMBL" id="GMT07923.1"/>
    </source>
</evidence>
<protein>
    <submittedName>
        <fullName evidence="1">Uncharacterized protein</fullName>
    </submittedName>
</protein>
<reference evidence="1" key="1">
    <citation type="submission" date="2023-10" db="EMBL/GenBank/DDBJ databases">
        <title>Genome assembly of Pristionchus species.</title>
        <authorList>
            <person name="Yoshida K."/>
            <person name="Sommer R.J."/>
        </authorList>
    </citation>
    <scope>NUCLEOTIDE SEQUENCE</scope>
    <source>
        <strain evidence="1">RS0144</strain>
    </source>
</reference>
<comment type="caution">
    <text evidence="1">The sequence shown here is derived from an EMBL/GenBank/DDBJ whole genome shotgun (WGS) entry which is preliminary data.</text>
</comment>
<dbReference type="EMBL" id="BTSX01000006">
    <property type="protein sequence ID" value="GMT07923.1"/>
    <property type="molecule type" value="Genomic_DNA"/>
</dbReference>
<accession>A0AAV5UMP2</accession>
<evidence type="ECO:0000313" key="2">
    <source>
        <dbReference type="Proteomes" id="UP001432027"/>
    </source>
</evidence>
<sequence length="83" mass="9891">FEVELDDLKRFNPVAALRTVVNTQLRRNPDIFDQCKLVNGPMWTDHLRKHFDPQFDPMKNCNNSYSPWTELRTDGRVWLTERG</sequence>
<keyword evidence="2" id="KW-1185">Reference proteome</keyword>
<feature type="non-terminal residue" evidence="1">
    <location>
        <position position="1"/>
    </location>
</feature>
<organism evidence="1 2">
    <name type="scientific">Pristionchus entomophagus</name>
    <dbReference type="NCBI Taxonomy" id="358040"/>
    <lineage>
        <taxon>Eukaryota</taxon>
        <taxon>Metazoa</taxon>
        <taxon>Ecdysozoa</taxon>
        <taxon>Nematoda</taxon>
        <taxon>Chromadorea</taxon>
        <taxon>Rhabditida</taxon>
        <taxon>Rhabditina</taxon>
        <taxon>Diplogasteromorpha</taxon>
        <taxon>Diplogasteroidea</taxon>
        <taxon>Neodiplogasteridae</taxon>
        <taxon>Pristionchus</taxon>
    </lineage>
</organism>
<dbReference type="AlphaFoldDB" id="A0AAV5UMP2"/>
<feature type="non-terminal residue" evidence="1">
    <location>
        <position position="83"/>
    </location>
</feature>
<name>A0AAV5UMP2_9BILA</name>
<dbReference type="Proteomes" id="UP001432027">
    <property type="component" value="Unassembled WGS sequence"/>
</dbReference>
<gene>
    <name evidence="1" type="ORF">PENTCL1PPCAC_30097</name>
</gene>